<keyword evidence="6" id="KW-0234">DNA repair</keyword>
<protein>
    <recommendedName>
        <fullName evidence="10">Methyl-CpG-binding domain protein 4</fullName>
    </recommendedName>
    <alternativeName>
        <fullName evidence="11">Methyl-CpG-binding protein MBD4</fullName>
    </alternativeName>
    <alternativeName>
        <fullName evidence="12">Mismatch-specific DNA N-glycosylase</fullName>
    </alternativeName>
</protein>
<dbReference type="SUPFAM" id="SSF54171">
    <property type="entry name" value="DNA-binding domain"/>
    <property type="match status" value="1"/>
</dbReference>
<comment type="subcellular location">
    <subcellularLocation>
        <location evidence="1">Nucleus</location>
    </subcellularLocation>
</comment>
<dbReference type="Pfam" id="PF01429">
    <property type="entry name" value="MBD"/>
    <property type="match status" value="1"/>
</dbReference>
<name>A0A8C4QP54_EPTBU</name>
<evidence type="ECO:0000256" key="4">
    <source>
        <dbReference type="ARBA" id="ARBA00022801"/>
    </source>
</evidence>
<dbReference type="InterPro" id="IPR045138">
    <property type="entry name" value="MeCP2/MBD4"/>
</dbReference>
<dbReference type="PANTHER" id="PTHR15074:SF0">
    <property type="entry name" value="METHYL-CPG-BINDING DOMAIN PROTEIN 4-LIKE PROTEIN"/>
    <property type="match status" value="1"/>
</dbReference>
<sequence>MYYDPYLPIGWHRKVKRRMTGRSAGKYDVYIFSPTGKQFRSRNELAAFFEFSGEKCLKVDEFNFSVTGKANISRTPRLSPKLNIMRKSSRTPHKRVRYSPPMKEYPSVGKLPCSSQKGKAGKMLAGKGRIALNEQVLDQVGYQHEWQKSQQPHDEEEDDALGRLIISSVYSEREEEQKCKDEQENSDVTEWDHQCSSPEENGRNEEQALDMKFSTKRQHSADGKCHLDKEPKQLREGDIVIEVEVEADDVVEDCHSEEDNPVGLIMRKTQKRKSSPYFSARTDTKEVPTLQFKAQRKWTPPKSPFNLVQEILFHDPWKLLLAAIFLNKTSAKLAIPALWEFLERYPSAQCARQAERDTLAQLLRPIGLFELRANTIIRFSDEFVTKKWKYPIELHGIGKYGNDSYRIFCINEWKMVKPRDAKLNLYHTWLWNNHKRLGFD</sequence>
<reference evidence="15" key="1">
    <citation type="submission" date="2025-08" db="UniProtKB">
        <authorList>
            <consortium name="Ensembl"/>
        </authorList>
    </citation>
    <scope>IDENTIFICATION</scope>
</reference>
<comment type="subunit">
    <text evidence="9">Interacts with MLH1.</text>
</comment>
<dbReference type="GO" id="GO:0006281">
    <property type="term" value="P:DNA repair"/>
    <property type="evidence" value="ECO:0007669"/>
    <property type="project" value="UniProtKB-KW"/>
</dbReference>
<dbReference type="Gene3D" id="1.10.340.30">
    <property type="entry name" value="Hypothetical protein, domain 2"/>
    <property type="match status" value="1"/>
</dbReference>
<dbReference type="CDD" id="cd01396">
    <property type="entry name" value="MeCP2_MBD"/>
    <property type="match status" value="1"/>
</dbReference>
<keyword evidence="4" id="KW-0378">Hydrolase</keyword>
<evidence type="ECO:0000313" key="15">
    <source>
        <dbReference type="Ensembl" id="ENSEBUP00000017315.1"/>
    </source>
</evidence>
<evidence type="ECO:0000256" key="5">
    <source>
        <dbReference type="ARBA" id="ARBA00023125"/>
    </source>
</evidence>
<dbReference type="Ensembl" id="ENSEBUT00000017892.1">
    <property type="protein sequence ID" value="ENSEBUP00000017315.1"/>
    <property type="gene ID" value="ENSEBUG00000010816.1"/>
</dbReference>
<dbReference type="InterPro" id="IPR011257">
    <property type="entry name" value="DNA_glycosylase"/>
</dbReference>
<dbReference type="OMA" id="AKWIPPR"/>
<feature type="domain" description="MBD" evidence="14">
    <location>
        <begin position="1"/>
        <end position="69"/>
    </location>
</feature>
<dbReference type="Proteomes" id="UP000694388">
    <property type="component" value="Unplaced"/>
</dbReference>
<keyword evidence="7" id="KW-0539">Nucleus</keyword>
<keyword evidence="2" id="KW-0597">Phosphoprotein</keyword>
<proteinExistence type="predicted"/>
<dbReference type="InterPro" id="IPR001739">
    <property type="entry name" value="Methyl_CpG_DNA-bd"/>
</dbReference>
<evidence type="ECO:0000256" key="1">
    <source>
        <dbReference type="ARBA" id="ARBA00004123"/>
    </source>
</evidence>
<evidence type="ECO:0000256" key="12">
    <source>
        <dbReference type="ARBA" id="ARBA00083330"/>
    </source>
</evidence>
<dbReference type="SMART" id="SM00391">
    <property type="entry name" value="MBD"/>
    <property type="match status" value="1"/>
</dbReference>
<keyword evidence="3" id="KW-0227">DNA damage</keyword>
<evidence type="ECO:0000256" key="7">
    <source>
        <dbReference type="ARBA" id="ARBA00023242"/>
    </source>
</evidence>
<dbReference type="GO" id="GO:0003677">
    <property type="term" value="F:DNA binding"/>
    <property type="evidence" value="ECO:0007669"/>
    <property type="project" value="UniProtKB-KW"/>
</dbReference>
<feature type="compositionally biased region" description="Basic residues" evidence="13">
    <location>
        <begin position="87"/>
        <end position="97"/>
    </location>
</feature>
<dbReference type="PROSITE" id="PS50982">
    <property type="entry name" value="MBD"/>
    <property type="match status" value="1"/>
</dbReference>
<dbReference type="FunFam" id="1.10.340.30:FF:000051">
    <property type="entry name" value="Methyl-CpG-binding domain protein 4"/>
    <property type="match status" value="1"/>
</dbReference>
<evidence type="ECO:0000256" key="8">
    <source>
        <dbReference type="ARBA" id="ARBA00055831"/>
    </source>
</evidence>
<evidence type="ECO:0000256" key="3">
    <source>
        <dbReference type="ARBA" id="ARBA00022763"/>
    </source>
</evidence>
<evidence type="ECO:0000259" key="14">
    <source>
        <dbReference type="PROSITE" id="PS50982"/>
    </source>
</evidence>
<feature type="region of interest" description="Disordered" evidence="13">
    <location>
        <begin position="172"/>
        <end position="204"/>
    </location>
</feature>
<evidence type="ECO:0000256" key="13">
    <source>
        <dbReference type="SAM" id="MobiDB-lite"/>
    </source>
</evidence>
<dbReference type="GO" id="GO:0016787">
    <property type="term" value="F:hydrolase activity"/>
    <property type="evidence" value="ECO:0007669"/>
    <property type="project" value="UniProtKB-KW"/>
</dbReference>
<dbReference type="Gene3D" id="3.30.890.10">
    <property type="entry name" value="Methyl-cpg-binding Protein 2, Chain A"/>
    <property type="match status" value="1"/>
</dbReference>
<evidence type="ECO:0000256" key="6">
    <source>
        <dbReference type="ARBA" id="ARBA00023204"/>
    </source>
</evidence>
<evidence type="ECO:0000256" key="10">
    <source>
        <dbReference type="ARBA" id="ARBA00069821"/>
    </source>
</evidence>
<accession>A0A8C4QP54</accession>
<evidence type="ECO:0000256" key="9">
    <source>
        <dbReference type="ARBA" id="ARBA00062707"/>
    </source>
</evidence>
<dbReference type="GeneTree" id="ENSGT00530000063687"/>
<dbReference type="PANTHER" id="PTHR15074">
    <property type="entry name" value="METHYL-CPG-BINDING PROTEIN"/>
    <property type="match status" value="1"/>
</dbReference>
<comment type="function">
    <text evidence="8">Mismatch-specific DNA N-glycosylase involved in DNA repair. Has thymine glycosylase activity and is specific for G:T mismatches within methylated and unmethylated CpG sites. Can also remove uracil or 5-fluorouracil in G:U mismatches. Has no lyase activity. Was first identified as methyl-CpG-binding protein.</text>
</comment>
<dbReference type="InterPro" id="IPR016177">
    <property type="entry name" value="DNA-bd_dom_sf"/>
</dbReference>
<keyword evidence="16" id="KW-1185">Reference proteome</keyword>
<feature type="region of interest" description="Disordered" evidence="13">
    <location>
        <begin position="87"/>
        <end position="113"/>
    </location>
</feature>
<reference evidence="15" key="2">
    <citation type="submission" date="2025-09" db="UniProtKB">
        <authorList>
            <consortium name="Ensembl"/>
        </authorList>
    </citation>
    <scope>IDENTIFICATION</scope>
</reference>
<keyword evidence="5" id="KW-0238">DNA-binding</keyword>
<dbReference type="GO" id="GO:0005634">
    <property type="term" value="C:nucleus"/>
    <property type="evidence" value="ECO:0007669"/>
    <property type="project" value="UniProtKB-SubCell"/>
</dbReference>
<evidence type="ECO:0000313" key="16">
    <source>
        <dbReference type="Proteomes" id="UP000694388"/>
    </source>
</evidence>
<dbReference type="SUPFAM" id="SSF48150">
    <property type="entry name" value="DNA-glycosylase"/>
    <property type="match status" value="1"/>
</dbReference>
<evidence type="ECO:0000256" key="2">
    <source>
        <dbReference type="ARBA" id="ARBA00022553"/>
    </source>
</evidence>
<evidence type="ECO:0000256" key="11">
    <source>
        <dbReference type="ARBA" id="ARBA00076709"/>
    </source>
</evidence>
<organism evidence="15 16">
    <name type="scientific">Eptatretus burgeri</name>
    <name type="common">Inshore hagfish</name>
    <dbReference type="NCBI Taxonomy" id="7764"/>
    <lineage>
        <taxon>Eukaryota</taxon>
        <taxon>Metazoa</taxon>
        <taxon>Chordata</taxon>
        <taxon>Craniata</taxon>
        <taxon>Vertebrata</taxon>
        <taxon>Cyclostomata</taxon>
        <taxon>Myxini</taxon>
        <taxon>Myxiniformes</taxon>
        <taxon>Myxinidae</taxon>
        <taxon>Eptatretinae</taxon>
        <taxon>Eptatretus</taxon>
    </lineage>
</organism>
<dbReference type="AlphaFoldDB" id="A0A8C4QP54"/>
<feature type="compositionally biased region" description="Basic and acidic residues" evidence="13">
    <location>
        <begin position="172"/>
        <end position="183"/>
    </location>
</feature>